<dbReference type="InterPro" id="IPR014001">
    <property type="entry name" value="Helicase_ATP-bd"/>
</dbReference>
<dbReference type="GO" id="GO:0036297">
    <property type="term" value="P:interstrand cross-link repair"/>
    <property type="evidence" value="ECO:0007669"/>
    <property type="project" value="TreeGrafter"/>
</dbReference>
<dbReference type="InterPro" id="IPR002711">
    <property type="entry name" value="HNH"/>
</dbReference>
<dbReference type="SMART" id="SM00490">
    <property type="entry name" value="HELICc"/>
    <property type="match status" value="1"/>
</dbReference>
<keyword evidence="2" id="KW-0067">ATP-binding</keyword>
<dbReference type="Pfam" id="PF01844">
    <property type="entry name" value="HNH"/>
    <property type="match status" value="1"/>
</dbReference>
<dbReference type="InterPro" id="IPR018973">
    <property type="entry name" value="MZB"/>
</dbReference>
<dbReference type="AlphaFoldDB" id="A0A2M8QB74"/>
<dbReference type="PROSITE" id="PS51192">
    <property type="entry name" value="HELICASE_ATP_BIND_1"/>
    <property type="match status" value="1"/>
</dbReference>
<name>A0A2M8QB74_9CHLR</name>
<keyword evidence="5" id="KW-0347">Helicase</keyword>
<dbReference type="Pfam" id="PF09369">
    <property type="entry name" value="MZB"/>
    <property type="match status" value="1"/>
</dbReference>
<feature type="domain" description="Helicase ATP-binding" evidence="3">
    <location>
        <begin position="69"/>
        <end position="257"/>
    </location>
</feature>
<dbReference type="Gene3D" id="1.10.30.50">
    <property type="match status" value="1"/>
</dbReference>
<dbReference type="PROSITE" id="PS51194">
    <property type="entry name" value="HELICASE_CTER"/>
    <property type="match status" value="1"/>
</dbReference>
<dbReference type="Pfam" id="PF00271">
    <property type="entry name" value="Helicase_C"/>
    <property type="match status" value="1"/>
</dbReference>
<dbReference type="Proteomes" id="UP000230790">
    <property type="component" value="Unassembled WGS sequence"/>
</dbReference>
<evidence type="ECO:0000259" key="4">
    <source>
        <dbReference type="PROSITE" id="PS51194"/>
    </source>
</evidence>
<dbReference type="Pfam" id="PF00270">
    <property type="entry name" value="DEAD"/>
    <property type="match status" value="1"/>
</dbReference>
<sequence>MAANMADVNAVLARLRADREFMRDVCDWQCAPARPARFAEFPAALDPRLREMLRRRGIEQPYTHQSQATEAALQGRHVVVAAHAAGGKSLCFHLPILDALLRDPNARALCLFPTKALAQDQRAHLQAMMDSPPVADGIGDRRSSVVYTYDGDTPQALRAEIRRDARVLITNADMLHVGILPHHTRWAAFFQHLRYVVIDEMHAYRGVFGSHVANVIRRLKRLCAFYGANPVFILASATIANPQEHAERLIESPVMLVDDDGSPHGERHVIIVNPPLTDPQLGLRRSADFVARDIAARFIGQGLQTICFARSRNKAEILLAYLRAMGLNAGNGSACAAAQSPVVISGYRGGYLPEERRAIEQGLREGHVQGVVATNALELGIDIGALDACVMLGYPGSVASFWQQAGRVGRRRGASVAVMVATPDPLDQFLAAQPSYLFQQSPEHARIAPDSLGVLADHVVCATFELPFVRGERFGSADVRELLDALAEAGEVHASGVGALPLFRGADGGQPATRYTWVGEGYPADRVSLRGGGQRVSIVDEQGNLIGETERHTAPARVHPGAIYLHQGAPYLVTALDWEMGRALVRRVDVDYYTQASVVSEVIVLREFDRPGSAQPPVGDVCAPACGEIEVTTTVARYRQVRFSTHETLGWGDVDLPPQKLLTTGCWFAIPEVVCRQLEQEGIIGLPNDYGPNWEQQRCAARARDGYRCVVCGKPESPHRQHHVHHRRPFRTFGYARGENDFYLQANDLDNLMTVCPSCHAKIETAEPMNQALGGLCYLLGHLAPLFVMCDPSDIAATFDIVSPHTRLPTITLYELVPGGVGLAEELMAHHAELMKMAAQRARECPCERGCPSCVGPVGPATEARGRNLKQDVARLIALIS</sequence>
<evidence type="ECO:0000259" key="3">
    <source>
        <dbReference type="PROSITE" id="PS51192"/>
    </source>
</evidence>
<organism evidence="5 6">
    <name type="scientific">Candidatus Thermofonsia Clade 3 bacterium</name>
    <dbReference type="NCBI Taxonomy" id="2364212"/>
    <lineage>
        <taxon>Bacteria</taxon>
        <taxon>Bacillati</taxon>
        <taxon>Chloroflexota</taxon>
        <taxon>Candidatus Thermofontia</taxon>
        <taxon>Candidatus Thermofonsia Clade 3</taxon>
    </lineage>
</organism>
<comment type="caution">
    <text evidence="5">The sequence shown here is derived from an EMBL/GenBank/DDBJ whole genome shotgun (WGS) entry which is preliminary data.</text>
</comment>
<evidence type="ECO:0000256" key="1">
    <source>
        <dbReference type="ARBA" id="ARBA00022741"/>
    </source>
</evidence>
<dbReference type="InterPro" id="IPR011545">
    <property type="entry name" value="DEAD/DEAH_box_helicase_dom"/>
</dbReference>
<evidence type="ECO:0000313" key="5">
    <source>
        <dbReference type="EMBL" id="PJF47042.1"/>
    </source>
</evidence>
<dbReference type="GO" id="GO:0005524">
    <property type="term" value="F:ATP binding"/>
    <property type="evidence" value="ECO:0007669"/>
    <property type="project" value="UniProtKB-KW"/>
</dbReference>
<gene>
    <name evidence="5" type="ORF">CUN48_10720</name>
</gene>
<dbReference type="SUPFAM" id="SSF52540">
    <property type="entry name" value="P-loop containing nucleoside triphosphate hydrolases"/>
    <property type="match status" value="1"/>
</dbReference>
<dbReference type="GO" id="GO:0004519">
    <property type="term" value="F:endonuclease activity"/>
    <property type="evidence" value="ECO:0007669"/>
    <property type="project" value="InterPro"/>
</dbReference>
<proteinExistence type="predicted"/>
<dbReference type="CDD" id="cd00085">
    <property type="entry name" value="HNHc"/>
    <property type="match status" value="1"/>
</dbReference>
<reference evidence="5 6" key="1">
    <citation type="submission" date="2017-11" db="EMBL/GenBank/DDBJ databases">
        <title>Evolution of Phototrophy in the Chloroflexi Phylum Driven by Horizontal Gene Transfer.</title>
        <authorList>
            <person name="Ward L.M."/>
            <person name="Hemp J."/>
            <person name="Shih P.M."/>
            <person name="Mcglynn S.E."/>
            <person name="Fischer W."/>
        </authorList>
    </citation>
    <scope>NUCLEOTIDE SEQUENCE [LARGE SCALE GENOMIC DNA]</scope>
    <source>
        <strain evidence="5">JP3_7</strain>
    </source>
</reference>
<evidence type="ECO:0000313" key="6">
    <source>
        <dbReference type="Proteomes" id="UP000230790"/>
    </source>
</evidence>
<dbReference type="Gene3D" id="3.40.50.300">
    <property type="entry name" value="P-loop containing nucleotide triphosphate hydrolases"/>
    <property type="match status" value="2"/>
</dbReference>
<dbReference type="PANTHER" id="PTHR47957">
    <property type="entry name" value="ATP-DEPENDENT HELICASE HRQ1"/>
    <property type="match status" value="1"/>
</dbReference>
<protein>
    <submittedName>
        <fullName evidence="5">ATP-dependent helicase</fullName>
    </submittedName>
</protein>
<evidence type="ECO:0000256" key="2">
    <source>
        <dbReference type="ARBA" id="ARBA00022840"/>
    </source>
</evidence>
<dbReference type="GO" id="GO:0006289">
    <property type="term" value="P:nucleotide-excision repair"/>
    <property type="evidence" value="ECO:0007669"/>
    <property type="project" value="TreeGrafter"/>
</dbReference>
<dbReference type="CDD" id="cd17923">
    <property type="entry name" value="DEXHc_Hrq1-like"/>
    <property type="match status" value="1"/>
</dbReference>
<dbReference type="SMART" id="SM00507">
    <property type="entry name" value="HNHc"/>
    <property type="match status" value="1"/>
</dbReference>
<dbReference type="PANTHER" id="PTHR47957:SF3">
    <property type="entry name" value="ATP-DEPENDENT HELICASE HRQ1"/>
    <property type="match status" value="1"/>
</dbReference>
<dbReference type="EMBL" id="PGTN01000072">
    <property type="protein sequence ID" value="PJF47042.1"/>
    <property type="molecule type" value="Genomic_DNA"/>
</dbReference>
<dbReference type="GO" id="GO:0043138">
    <property type="term" value="F:3'-5' DNA helicase activity"/>
    <property type="evidence" value="ECO:0007669"/>
    <property type="project" value="TreeGrafter"/>
</dbReference>
<dbReference type="GO" id="GO:0008270">
    <property type="term" value="F:zinc ion binding"/>
    <property type="evidence" value="ECO:0007669"/>
    <property type="project" value="InterPro"/>
</dbReference>
<keyword evidence="1" id="KW-0547">Nucleotide-binding</keyword>
<keyword evidence="5" id="KW-0378">Hydrolase</keyword>
<dbReference type="GO" id="GO:0003676">
    <property type="term" value="F:nucleic acid binding"/>
    <property type="evidence" value="ECO:0007669"/>
    <property type="project" value="InterPro"/>
</dbReference>
<dbReference type="InterPro" id="IPR001650">
    <property type="entry name" value="Helicase_C-like"/>
</dbReference>
<dbReference type="InterPro" id="IPR003615">
    <property type="entry name" value="HNH_nuc"/>
</dbReference>
<feature type="domain" description="Helicase C-terminal" evidence="4">
    <location>
        <begin position="293"/>
        <end position="453"/>
    </location>
</feature>
<dbReference type="SMART" id="SM00487">
    <property type="entry name" value="DEXDc"/>
    <property type="match status" value="1"/>
</dbReference>
<accession>A0A2M8QB74</accession>
<dbReference type="InterPro" id="IPR027417">
    <property type="entry name" value="P-loop_NTPase"/>
</dbReference>
<dbReference type="CDD" id="cd18797">
    <property type="entry name" value="SF2_C_Hrq"/>
    <property type="match status" value="1"/>
</dbReference>